<organism evidence="1 2">
    <name type="scientific">Thalassorhabdomicrobium marinisediminis</name>
    <dbReference type="NCBI Taxonomy" id="2170577"/>
    <lineage>
        <taxon>Bacteria</taxon>
        <taxon>Pseudomonadati</taxon>
        <taxon>Pseudomonadota</taxon>
        <taxon>Alphaproteobacteria</taxon>
        <taxon>Rhodobacterales</taxon>
        <taxon>Paracoccaceae</taxon>
        <taxon>Thalassorhabdomicrobium</taxon>
    </lineage>
</organism>
<dbReference type="AlphaFoldDB" id="A0A2T7G0Q2"/>
<comment type="caution">
    <text evidence="1">The sequence shown here is derived from an EMBL/GenBank/DDBJ whole genome shotgun (WGS) entry which is preliminary data.</text>
</comment>
<protein>
    <recommendedName>
        <fullName evidence="3">Phosphoadenosine phosphosulfate reductase</fullName>
    </recommendedName>
</protein>
<accession>A0A2T7G0Q2</accession>
<gene>
    <name evidence="1" type="ORF">DC363_00445</name>
</gene>
<dbReference type="Proteomes" id="UP000244817">
    <property type="component" value="Unassembled WGS sequence"/>
</dbReference>
<name>A0A2T7G0Q2_9RHOB</name>
<dbReference type="OrthoDB" id="7840273at2"/>
<reference evidence="1 2" key="1">
    <citation type="submission" date="2018-04" db="EMBL/GenBank/DDBJ databases">
        <title>Pelagivirga bohaiensis gen. nov., sp. nov., a bacterium isolated from the Bohai Sea.</title>
        <authorList>
            <person name="Ji X."/>
        </authorList>
    </citation>
    <scope>NUCLEOTIDE SEQUENCE [LARGE SCALE GENOMIC DNA]</scope>
    <source>
        <strain evidence="1 2">BH-SD16</strain>
    </source>
</reference>
<sequence>MKDLSSAFHYDLDGLNRNAWRARAEEIAEEFGSAERIGSGHTSLFIDAGRTLLVTFESVARVRRANDDKAPLGWSFVQSHGWSSLTLLSDANVDWFRAPALFGYFDRLIDDGFFDDFDQVLFFGAGAAGYAAAAYSVAAPEARVLLIQPQATLDTRRAGWDRRFPQARRLEFTSRFGFAPMMVETASQVLLIYDPSIIEDAMHASLFHGDNTKHFTTPYLGPNAPRALVVMDVLPDLIEQAMSGALTTLSFATLWRARRTHLPYLRTLLHRLELTDDHDRMFARFCRQISAKGNRPLFARKLNELEGAGVKI</sequence>
<evidence type="ECO:0008006" key="3">
    <source>
        <dbReference type="Google" id="ProtNLM"/>
    </source>
</evidence>
<proteinExistence type="predicted"/>
<dbReference type="EMBL" id="QCYG01000001">
    <property type="protein sequence ID" value="PVA08004.1"/>
    <property type="molecule type" value="Genomic_DNA"/>
</dbReference>
<dbReference type="RefSeq" id="WP_108639160.1">
    <property type="nucleotide sequence ID" value="NZ_QCYG01000001.1"/>
</dbReference>
<keyword evidence="2" id="KW-1185">Reference proteome</keyword>
<evidence type="ECO:0000313" key="2">
    <source>
        <dbReference type="Proteomes" id="UP000244817"/>
    </source>
</evidence>
<evidence type="ECO:0000313" key="1">
    <source>
        <dbReference type="EMBL" id="PVA08004.1"/>
    </source>
</evidence>